<protein>
    <submittedName>
        <fullName evidence="1">Uncharacterized protein</fullName>
    </submittedName>
</protein>
<gene>
    <name evidence="1" type="ORF">UFOVP693_27</name>
</gene>
<proteinExistence type="predicted"/>
<sequence>MRQQKRQIVITPDVYKSGMSFGAMVLWGHANLIGISPDGFEEEFTELMGLPAEVIAILAQEIVNAKMDYWNRDF</sequence>
<organism evidence="1">
    <name type="scientific">uncultured Caudovirales phage</name>
    <dbReference type="NCBI Taxonomy" id="2100421"/>
    <lineage>
        <taxon>Viruses</taxon>
        <taxon>Duplodnaviria</taxon>
        <taxon>Heunggongvirae</taxon>
        <taxon>Uroviricota</taxon>
        <taxon>Caudoviricetes</taxon>
        <taxon>Peduoviridae</taxon>
        <taxon>Maltschvirus</taxon>
        <taxon>Maltschvirus maltsch</taxon>
    </lineage>
</organism>
<name>A0A6J5NJN7_9CAUD</name>
<evidence type="ECO:0000313" key="1">
    <source>
        <dbReference type="EMBL" id="CAB4157455.1"/>
    </source>
</evidence>
<accession>A0A6J5NJN7</accession>
<dbReference type="EMBL" id="LR796650">
    <property type="protein sequence ID" value="CAB4157455.1"/>
    <property type="molecule type" value="Genomic_DNA"/>
</dbReference>
<reference evidence="1" key="1">
    <citation type="submission" date="2020-04" db="EMBL/GenBank/DDBJ databases">
        <authorList>
            <person name="Chiriac C."/>
            <person name="Salcher M."/>
            <person name="Ghai R."/>
            <person name="Kavagutti S V."/>
        </authorList>
    </citation>
    <scope>NUCLEOTIDE SEQUENCE</scope>
</reference>